<dbReference type="Proteomes" id="UP000559027">
    <property type="component" value="Unassembled WGS sequence"/>
</dbReference>
<dbReference type="InterPro" id="IPR027408">
    <property type="entry name" value="PNPase/RNase_PH_dom_sf"/>
</dbReference>
<dbReference type="SUPFAM" id="SSF55666">
    <property type="entry name" value="Ribonuclease PH domain 2-like"/>
    <property type="match status" value="1"/>
</dbReference>
<name>A0A8H5GG98_9AGAR</name>
<keyword evidence="12" id="KW-1185">Reference proteome</keyword>
<organism evidence="11 12">
    <name type="scientific">Leucocoprinus leucothites</name>
    <dbReference type="NCBI Taxonomy" id="201217"/>
    <lineage>
        <taxon>Eukaryota</taxon>
        <taxon>Fungi</taxon>
        <taxon>Dikarya</taxon>
        <taxon>Basidiomycota</taxon>
        <taxon>Agaricomycotina</taxon>
        <taxon>Agaricomycetes</taxon>
        <taxon>Agaricomycetidae</taxon>
        <taxon>Agaricales</taxon>
        <taxon>Agaricineae</taxon>
        <taxon>Agaricaceae</taxon>
        <taxon>Leucocoprinus</taxon>
    </lineage>
</organism>
<evidence type="ECO:0000256" key="7">
    <source>
        <dbReference type="ARBA" id="ARBA00022884"/>
    </source>
</evidence>
<keyword evidence="8" id="KW-0539">Nucleus</keyword>
<dbReference type="CDD" id="cd11369">
    <property type="entry name" value="RNase_PH_RRP43"/>
    <property type="match status" value="1"/>
</dbReference>
<evidence type="ECO:0000256" key="3">
    <source>
        <dbReference type="ARBA" id="ARBA00006678"/>
    </source>
</evidence>
<protein>
    <recommendedName>
        <fullName evidence="9">Ribosomal RNA-processing protein 43</fullName>
    </recommendedName>
</protein>
<reference evidence="11 12" key="1">
    <citation type="journal article" date="2020" name="ISME J.">
        <title>Uncovering the hidden diversity of litter-decomposition mechanisms in mushroom-forming fungi.</title>
        <authorList>
            <person name="Floudas D."/>
            <person name="Bentzer J."/>
            <person name="Ahren D."/>
            <person name="Johansson T."/>
            <person name="Persson P."/>
            <person name="Tunlid A."/>
        </authorList>
    </citation>
    <scope>NUCLEOTIDE SEQUENCE [LARGE SCALE GENOMIC DNA]</scope>
    <source>
        <strain evidence="11 12">CBS 146.42</strain>
    </source>
</reference>
<keyword evidence="5" id="KW-0698">rRNA processing</keyword>
<dbReference type="InterPro" id="IPR001247">
    <property type="entry name" value="ExoRNase_PH_dom1"/>
</dbReference>
<feature type="domain" description="Exoribonuclease phosphorolytic" evidence="10">
    <location>
        <begin position="64"/>
        <end position="190"/>
    </location>
</feature>
<dbReference type="OrthoDB" id="45882at2759"/>
<evidence type="ECO:0000256" key="1">
    <source>
        <dbReference type="ARBA" id="ARBA00004496"/>
    </source>
</evidence>
<proteinExistence type="inferred from homology"/>
<dbReference type="GO" id="GO:0000467">
    <property type="term" value="P:exonucleolytic trimming to generate mature 3'-end of 5.8S rRNA from tricistronic rRNA transcript (SSU-rRNA, 5.8S rRNA, LSU-rRNA)"/>
    <property type="evidence" value="ECO:0007669"/>
    <property type="project" value="TreeGrafter"/>
</dbReference>
<dbReference type="AlphaFoldDB" id="A0A8H5GG98"/>
<evidence type="ECO:0000259" key="10">
    <source>
        <dbReference type="Pfam" id="PF01138"/>
    </source>
</evidence>
<dbReference type="SUPFAM" id="SSF54211">
    <property type="entry name" value="Ribosomal protein S5 domain 2-like"/>
    <property type="match status" value="1"/>
</dbReference>
<dbReference type="GO" id="GO:0005730">
    <property type="term" value="C:nucleolus"/>
    <property type="evidence" value="ECO:0007669"/>
    <property type="project" value="UniProtKB-SubCell"/>
</dbReference>
<evidence type="ECO:0000256" key="6">
    <source>
        <dbReference type="ARBA" id="ARBA00022835"/>
    </source>
</evidence>
<dbReference type="GO" id="GO:0034473">
    <property type="term" value="P:U1 snRNA 3'-end processing"/>
    <property type="evidence" value="ECO:0007669"/>
    <property type="project" value="TreeGrafter"/>
</dbReference>
<dbReference type="InterPro" id="IPR020568">
    <property type="entry name" value="Ribosomal_Su5_D2-typ_SF"/>
</dbReference>
<dbReference type="InterPro" id="IPR033196">
    <property type="entry name" value="Rrp43"/>
</dbReference>
<dbReference type="GO" id="GO:0000177">
    <property type="term" value="C:cytoplasmic exosome (RNase complex)"/>
    <property type="evidence" value="ECO:0007669"/>
    <property type="project" value="TreeGrafter"/>
</dbReference>
<dbReference type="InterPro" id="IPR036345">
    <property type="entry name" value="ExoRNase_PH_dom2_sf"/>
</dbReference>
<evidence type="ECO:0000256" key="8">
    <source>
        <dbReference type="ARBA" id="ARBA00023242"/>
    </source>
</evidence>
<dbReference type="Pfam" id="PF01138">
    <property type="entry name" value="RNase_PH"/>
    <property type="match status" value="1"/>
</dbReference>
<dbReference type="InterPro" id="IPR050590">
    <property type="entry name" value="Exosome_comp_Rrp42_subfam"/>
</dbReference>
<sequence>MDDQLVPTTKRTMQKMGLVASGEMFRLMLILRVFTCPESCLDFYTLFVGISANLLRYFASAFSGSINTADGSALVRMGGTTIVCGVKAEIAEPDLEKPDEGFLVPNIDLPAMCHPRFKPGPPSDEAQVLSERLYETLASSNFISPQSLVIQSGKAAWTLYVDATCINYDGNVFDAALIAMMSALMNAKLPRAVYDEELGQAMCYHEPRSPLIVNSLPLPASFGIFDSAHLLADPTAFEEPLMDSTVTIITGEDSASKPELLNVIQQGLGVIVPALNPVAGPDSVVENALGVCIRAAKARRGELAGIIREAVKLGEGRKLSV</sequence>
<gene>
    <name evidence="11" type="ORF">D9756_000103</name>
</gene>
<dbReference type="GO" id="GO:0000176">
    <property type="term" value="C:nuclear exosome (RNase complex)"/>
    <property type="evidence" value="ECO:0007669"/>
    <property type="project" value="UniProtKB-ARBA"/>
</dbReference>
<comment type="similarity">
    <text evidence="3">Belongs to the RNase PH family.</text>
</comment>
<dbReference type="GO" id="GO:0071035">
    <property type="term" value="P:nuclear polyadenylation-dependent rRNA catabolic process"/>
    <property type="evidence" value="ECO:0007669"/>
    <property type="project" value="TreeGrafter"/>
</dbReference>
<comment type="subcellular location">
    <subcellularLocation>
        <location evidence="1">Cytoplasm</location>
    </subcellularLocation>
    <subcellularLocation>
        <location evidence="2">Nucleus</location>
        <location evidence="2">Nucleolus</location>
    </subcellularLocation>
</comment>
<dbReference type="PANTHER" id="PTHR11097">
    <property type="entry name" value="EXOSOME COMPLEX EXONUCLEASE RIBOSOMAL RNA PROCESSING PROTEIN"/>
    <property type="match status" value="1"/>
</dbReference>
<dbReference type="GO" id="GO:0034476">
    <property type="term" value="P:U5 snRNA 3'-end processing"/>
    <property type="evidence" value="ECO:0007669"/>
    <property type="project" value="TreeGrafter"/>
</dbReference>
<keyword evidence="7" id="KW-0694">RNA-binding</keyword>
<evidence type="ECO:0000256" key="4">
    <source>
        <dbReference type="ARBA" id="ARBA00022490"/>
    </source>
</evidence>
<evidence type="ECO:0000313" key="11">
    <source>
        <dbReference type="EMBL" id="KAF5364263.1"/>
    </source>
</evidence>
<evidence type="ECO:0000256" key="9">
    <source>
        <dbReference type="ARBA" id="ARBA00030617"/>
    </source>
</evidence>
<dbReference type="GO" id="GO:0071038">
    <property type="term" value="P:TRAMP-dependent tRNA surveillance pathway"/>
    <property type="evidence" value="ECO:0007669"/>
    <property type="project" value="TreeGrafter"/>
</dbReference>
<keyword evidence="6" id="KW-0271">Exosome</keyword>
<evidence type="ECO:0000256" key="2">
    <source>
        <dbReference type="ARBA" id="ARBA00004604"/>
    </source>
</evidence>
<comment type="caution">
    <text evidence="11">The sequence shown here is derived from an EMBL/GenBank/DDBJ whole genome shotgun (WGS) entry which is preliminary data.</text>
</comment>
<dbReference type="PANTHER" id="PTHR11097:SF9">
    <property type="entry name" value="EXOSOME COMPLEX COMPONENT RRP43"/>
    <property type="match status" value="1"/>
</dbReference>
<keyword evidence="4" id="KW-0963">Cytoplasm</keyword>
<dbReference type="EMBL" id="JAACJO010000001">
    <property type="protein sequence ID" value="KAF5364263.1"/>
    <property type="molecule type" value="Genomic_DNA"/>
</dbReference>
<accession>A0A8H5GG98</accession>
<dbReference type="GO" id="GO:0034475">
    <property type="term" value="P:U4 snRNA 3'-end processing"/>
    <property type="evidence" value="ECO:0007669"/>
    <property type="project" value="TreeGrafter"/>
</dbReference>
<dbReference type="GO" id="GO:0016075">
    <property type="term" value="P:rRNA catabolic process"/>
    <property type="evidence" value="ECO:0007669"/>
    <property type="project" value="TreeGrafter"/>
</dbReference>
<dbReference type="GO" id="GO:0071028">
    <property type="term" value="P:nuclear mRNA surveillance"/>
    <property type="evidence" value="ECO:0007669"/>
    <property type="project" value="TreeGrafter"/>
</dbReference>
<dbReference type="GO" id="GO:0035925">
    <property type="term" value="F:mRNA 3'-UTR AU-rich region binding"/>
    <property type="evidence" value="ECO:0007669"/>
    <property type="project" value="TreeGrafter"/>
</dbReference>
<dbReference type="Gene3D" id="3.30.230.70">
    <property type="entry name" value="GHMP Kinase, N-terminal domain"/>
    <property type="match status" value="1"/>
</dbReference>
<evidence type="ECO:0000256" key="5">
    <source>
        <dbReference type="ARBA" id="ARBA00022552"/>
    </source>
</evidence>
<evidence type="ECO:0000313" key="12">
    <source>
        <dbReference type="Proteomes" id="UP000559027"/>
    </source>
</evidence>